<keyword evidence="1" id="KW-0472">Membrane</keyword>
<evidence type="ECO:0000313" key="3">
    <source>
        <dbReference type="Proteomes" id="UP000217076"/>
    </source>
</evidence>
<dbReference type="OrthoDB" id="8455740at2"/>
<dbReference type="EMBL" id="FNCV01000004">
    <property type="protein sequence ID" value="SDH13285.1"/>
    <property type="molecule type" value="Genomic_DNA"/>
</dbReference>
<dbReference type="InterPro" id="IPR016410">
    <property type="entry name" value="Phage_imm"/>
</dbReference>
<feature type="transmembrane region" description="Helical" evidence="1">
    <location>
        <begin position="37"/>
        <end position="58"/>
    </location>
</feature>
<keyword evidence="3" id="KW-1185">Reference proteome</keyword>
<dbReference type="Pfam" id="PF14373">
    <property type="entry name" value="Imm_superinfect"/>
    <property type="match status" value="1"/>
</dbReference>
<dbReference type="STRING" id="83401.SAMN05421742_104251"/>
<keyword evidence="1" id="KW-1133">Transmembrane helix</keyword>
<reference evidence="3" key="1">
    <citation type="submission" date="2016-10" db="EMBL/GenBank/DDBJ databases">
        <authorList>
            <person name="Varghese N."/>
            <person name="Submissions S."/>
        </authorList>
    </citation>
    <scope>NUCLEOTIDE SEQUENCE [LARGE SCALE GENOMIC DNA]</scope>
    <source>
        <strain evidence="3">930I</strain>
    </source>
</reference>
<accession>A0A1G7ZX81</accession>
<keyword evidence="1" id="KW-0812">Transmembrane</keyword>
<name>A0A1G7ZX81_9PROT</name>
<dbReference type="Proteomes" id="UP000217076">
    <property type="component" value="Unassembled WGS sequence"/>
</dbReference>
<gene>
    <name evidence="2" type="ORF">SAMN05421742_104251</name>
</gene>
<dbReference type="AlphaFoldDB" id="A0A1G7ZX81"/>
<dbReference type="RefSeq" id="WP_092618165.1">
    <property type="nucleotide sequence ID" value="NZ_FNCV01000004.1"/>
</dbReference>
<evidence type="ECO:0000313" key="2">
    <source>
        <dbReference type="EMBL" id="SDH13285.1"/>
    </source>
</evidence>
<evidence type="ECO:0000256" key="1">
    <source>
        <dbReference type="SAM" id="Phobius"/>
    </source>
</evidence>
<organism evidence="2 3">
    <name type="scientific">Roseospirillum parvum</name>
    <dbReference type="NCBI Taxonomy" id="83401"/>
    <lineage>
        <taxon>Bacteria</taxon>
        <taxon>Pseudomonadati</taxon>
        <taxon>Pseudomonadota</taxon>
        <taxon>Alphaproteobacteria</taxon>
        <taxon>Rhodospirillales</taxon>
        <taxon>Rhodospirillaceae</taxon>
        <taxon>Roseospirillum</taxon>
    </lineage>
</organism>
<sequence>MSEHERSAVFVVAAAIAYLLPSLVALGRRQCSRDAVFVINLVLGWTVIGYLFVLAWALTGEAAPRRRDLLATAASLKTCPRCAEDVKAAAHMCRYCGHEF</sequence>
<protein>
    <submittedName>
        <fullName evidence="2">Uncharacterized protein family UPF0547</fullName>
    </submittedName>
</protein>
<proteinExistence type="predicted"/>